<keyword evidence="1" id="KW-0547">Nucleotide-binding</keyword>
<dbReference type="EMBL" id="MIGC01007888">
    <property type="protein sequence ID" value="PHJ15554.1"/>
    <property type="molecule type" value="Genomic_DNA"/>
</dbReference>
<evidence type="ECO:0000313" key="5">
    <source>
        <dbReference type="Proteomes" id="UP000221165"/>
    </source>
</evidence>
<name>A0A2C6KGM4_9APIC</name>
<keyword evidence="2" id="KW-0342">GTP-binding</keyword>
<feature type="region of interest" description="Disordered" evidence="3">
    <location>
        <begin position="185"/>
        <end position="245"/>
    </location>
</feature>
<feature type="compositionally biased region" description="Low complexity" evidence="3">
    <location>
        <begin position="188"/>
        <end position="197"/>
    </location>
</feature>
<keyword evidence="5" id="KW-1185">Reference proteome</keyword>
<feature type="non-terminal residue" evidence="4">
    <location>
        <position position="1"/>
    </location>
</feature>
<feature type="region of interest" description="Disordered" evidence="3">
    <location>
        <begin position="36"/>
        <end position="94"/>
    </location>
</feature>
<evidence type="ECO:0000256" key="3">
    <source>
        <dbReference type="SAM" id="MobiDB-lite"/>
    </source>
</evidence>
<dbReference type="AlphaFoldDB" id="A0A2C6KGM4"/>
<protein>
    <submittedName>
        <fullName evidence="4">Gtpase domain containing</fullName>
    </submittedName>
</protein>
<proteinExistence type="predicted"/>
<feature type="compositionally biased region" description="Acidic residues" evidence="3">
    <location>
        <begin position="385"/>
        <end position="401"/>
    </location>
</feature>
<feature type="compositionally biased region" description="Basic and acidic residues" evidence="3">
    <location>
        <begin position="199"/>
        <end position="221"/>
    </location>
</feature>
<feature type="compositionally biased region" description="Basic and acidic residues" evidence="3">
    <location>
        <begin position="233"/>
        <end position="245"/>
    </location>
</feature>
<dbReference type="GeneID" id="94433948"/>
<feature type="compositionally biased region" description="Low complexity" evidence="3">
    <location>
        <begin position="40"/>
        <end position="94"/>
    </location>
</feature>
<dbReference type="InterPro" id="IPR023179">
    <property type="entry name" value="GTP-bd_ortho_bundle_sf"/>
</dbReference>
<evidence type="ECO:0000256" key="1">
    <source>
        <dbReference type="ARBA" id="ARBA00022741"/>
    </source>
</evidence>
<dbReference type="VEuPathDB" id="ToxoDB:CSUI_010635"/>
<dbReference type="PANTHER" id="PTHR11089">
    <property type="entry name" value="GTP-BINDING PROTEIN-RELATED"/>
    <property type="match status" value="1"/>
</dbReference>
<dbReference type="InterPro" id="IPR050755">
    <property type="entry name" value="TRAFAC_YlqF/YawG_RiboMat"/>
</dbReference>
<dbReference type="Proteomes" id="UP000221165">
    <property type="component" value="Unassembled WGS sequence"/>
</dbReference>
<organism evidence="4 5">
    <name type="scientific">Cystoisospora suis</name>
    <dbReference type="NCBI Taxonomy" id="483139"/>
    <lineage>
        <taxon>Eukaryota</taxon>
        <taxon>Sar</taxon>
        <taxon>Alveolata</taxon>
        <taxon>Apicomplexa</taxon>
        <taxon>Conoidasida</taxon>
        <taxon>Coccidia</taxon>
        <taxon>Eucoccidiorida</taxon>
        <taxon>Eimeriorina</taxon>
        <taxon>Sarcocystidae</taxon>
        <taxon>Cystoisospora</taxon>
    </lineage>
</organism>
<feature type="region of interest" description="Disordered" evidence="3">
    <location>
        <begin position="262"/>
        <end position="401"/>
    </location>
</feature>
<dbReference type="RefSeq" id="XP_067917287.1">
    <property type="nucleotide sequence ID" value="XM_068070737.1"/>
</dbReference>
<feature type="non-terminal residue" evidence="4">
    <location>
        <position position="401"/>
    </location>
</feature>
<accession>A0A2C6KGM4</accession>
<dbReference type="Gene3D" id="1.10.1580.10">
    <property type="match status" value="1"/>
</dbReference>
<feature type="compositionally biased region" description="Basic residues" evidence="3">
    <location>
        <begin position="362"/>
        <end position="375"/>
    </location>
</feature>
<sequence>AGVAALPGSTRTLQFVRIDKHIQLIDSPGVFFAPSKNPQDDALLLPPSSSSSLAQQTHSSSPPPSSLSSTQETPQTSTTLSPSQGGSASPSEESSSSFFILRSLLPVHRIENPEEIAGAVVAWSCTETLQRLYQIEAFANPSEFFSALARRRGKLKKGGVPDTLAAAKMFLQDWQSGVIPYYTMPPTNNSNQSSQDSSGEEKKVFWKDTPHEDRQTEKGKEGLPATTRGSDVSMERNETSMKDEKEVYADLLFSQCQAIRRGEGEEKIEGEEEENMEGGQADGLNGAKRKISTEEKSRPQRKFMLLRFAPVPESEVKDKQKVRSSSTGGEKISSDMRKVNSSKSGIPRKEDPTSRKLAAKKEAKKKRKLLNKRRRLLEEKKTGGLDEEEAEEDEDASMDVR</sequence>
<comment type="caution">
    <text evidence="4">The sequence shown here is derived from an EMBL/GenBank/DDBJ whole genome shotgun (WGS) entry which is preliminary data.</text>
</comment>
<dbReference type="PANTHER" id="PTHR11089:SF30">
    <property type="entry name" value="GUANINE NUCLEOTIDE-BINDING PROTEIN-LIKE 3 HOMOLOG"/>
    <property type="match status" value="1"/>
</dbReference>
<dbReference type="GO" id="GO:0005525">
    <property type="term" value="F:GTP binding"/>
    <property type="evidence" value="ECO:0007669"/>
    <property type="project" value="UniProtKB-KW"/>
</dbReference>
<dbReference type="OrthoDB" id="10266128at2759"/>
<evidence type="ECO:0000313" key="4">
    <source>
        <dbReference type="EMBL" id="PHJ15554.1"/>
    </source>
</evidence>
<evidence type="ECO:0000256" key="2">
    <source>
        <dbReference type="ARBA" id="ARBA00023134"/>
    </source>
</evidence>
<reference evidence="4 5" key="1">
    <citation type="journal article" date="2017" name="Int. J. Parasitol.">
        <title>The genome of the protozoan parasite Cystoisospora suis and a reverse vaccinology approach to identify vaccine candidates.</title>
        <authorList>
            <person name="Palmieri N."/>
            <person name="Shrestha A."/>
            <person name="Ruttkowski B."/>
            <person name="Beck T."/>
            <person name="Vogl C."/>
            <person name="Tomley F."/>
            <person name="Blake D.P."/>
            <person name="Joachim A."/>
        </authorList>
    </citation>
    <scope>NUCLEOTIDE SEQUENCE [LARGE SCALE GENOMIC DNA]</scope>
    <source>
        <strain evidence="4 5">Wien I</strain>
    </source>
</reference>
<gene>
    <name evidence="4" type="ORF">CSUI_010635</name>
</gene>